<keyword evidence="4" id="KW-1185">Reference proteome</keyword>
<dbReference type="EMBL" id="SRZK01000169">
    <property type="protein sequence ID" value="TGZ08904.1"/>
    <property type="molecule type" value="Genomic_DNA"/>
</dbReference>
<evidence type="ECO:0000259" key="2">
    <source>
        <dbReference type="Pfam" id="PF22691"/>
    </source>
</evidence>
<dbReference type="InterPro" id="IPR002155">
    <property type="entry name" value="Thiolase"/>
</dbReference>
<dbReference type="InterPro" id="IPR055140">
    <property type="entry name" value="Thiolase_C_2"/>
</dbReference>
<feature type="domain" description="Thiolase C-terminal" evidence="2">
    <location>
        <begin position="276"/>
        <end position="392"/>
    </location>
</feature>
<comment type="caution">
    <text evidence="3">The sequence shown here is derived from an EMBL/GenBank/DDBJ whole genome shotgun (WGS) entry which is preliminary data.</text>
</comment>
<dbReference type="RefSeq" id="WP_136016621.1">
    <property type="nucleotide sequence ID" value="NZ_SRZK01000169.1"/>
</dbReference>
<accession>A0ABY2PD30</accession>
<dbReference type="SUPFAM" id="SSF53901">
    <property type="entry name" value="Thiolase-like"/>
    <property type="match status" value="2"/>
</dbReference>
<evidence type="ECO:0000313" key="3">
    <source>
        <dbReference type="EMBL" id="TGZ08904.1"/>
    </source>
</evidence>
<dbReference type="Proteomes" id="UP000306274">
    <property type="component" value="Unassembled WGS sequence"/>
</dbReference>
<dbReference type="InterPro" id="IPR020616">
    <property type="entry name" value="Thiolase_N"/>
</dbReference>
<name>A0ABY2PD30_9ACTN</name>
<evidence type="ECO:0000313" key="4">
    <source>
        <dbReference type="Proteomes" id="UP000306274"/>
    </source>
</evidence>
<dbReference type="CDD" id="cd00829">
    <property type="entry name" value="SCP-x_thiolase"/>
    <property type="match status" value="1"/>
</dbReference>
<organism evidence="3 4">
    <name type="scientific">Streptomyces rhizosphaericola</name>
    <dbReference type="NCBI Taxonomy" id="2564098"/>
    <lineage>
        <taxon>Bacteria</taxon>
        <taxon>Bacillati</taxon>
        <taxon>Actinomycetota</taxon>
        <taxon>Actinomycetes</taxon>
        <taxon>Kitasatosporales</taxon>
        <taxon>Streptomycetaceae</taxon>
        <taxon>Streptomyces</taxon>
    </lineage>
</organism>
<dbReference type="Pfam" id="PF00108">
    <property type="entry name" value="Thiolase_N"/>
    <property type="match status" value="1"/>
</dbReference>
<proteinExistence type="predicted"/>
<dbReference type="PANTHER" id="PTHR42870">
    <property type="entry name" value="ACETYL-COA C-ACETYLTRANSFERASE"/>
    <property type="match status" value="1"/>
</dbReference>
<feature type="domain" description="Thiolase N-terminal" evidence="1">
    <location>
        <begin position="25"/>
        <end position="111"/>
    </location>
</feature>
<sequence>MSGDVAVLGAGMHPWGKWGRGFVAYGRAAAHAALADAGIAWPEVGSVVGAQTVRGGYPGYVAGATFARALGWQGARVTSVYAACASGAQAIEAARAQILAGMADVVLVVGADAAPKGFFAPAAGERPDDPDWLRFRVLGATNPAYFGLYARRRMAVYGDSPEDFALVKVKNAAAGALNAYARYRTRVTAEEVAASAVVADPLRLLDICATSDGAAALVLCGMEFARRCGVADPVRIRAVSTVTPTFPRTVLDLPDIGTDSAVAVEPSPVGFRASIARAAYEEAGVGPEDLSLAEVYDLSTAMELDWYEDIGLCAPGEGAALVREGVTALGGRVPVNASGGLASFGEAVPAQAIAQVCELTQQLRGRAGGRQVPGARVGITANQGLFGHGSAVIAVR</sequence>
<evidence type="ECO:0000259" key="1">
    <source>
        <dbReference type="Pfam" id="PF00108"/>
    </source>
</evidence>
<dbReference type="NCBIfam" id="NF004715">
    <property type="entry name" value="PRK06059.1"/>
    <property type="match status" value="1"/>
</dbReference>
<dbReference type="PIRSF" id="PIRSF000429">
    <property type="entry name" value="Ac-CoA_Ac_transf"/>
    <property type="match status" value="1"/>
</dbReference>
<reference evidence="3 4" key="1">
    <citation type="submission" date="2019-04" db="EMBL/GenBank/DDBJ databases">
        <title>Streptomyces rhizosphaericola sp. nov., an actinobacterium isolated from the wheat rhizosphere.</title>
        <authorList>
            <person name="Vargas Hoyos H.A."/>
            <person name="Santos S.N."/>
            <person name="Genuario D.B."/>
            <person name="Melo I.S."/>
            <person name="Da Silva L.J."/>
            <person name="Da Silva F.S.P."/>
            <person name="Zucchi T.D."/>
        </authorList>
    </citation>
    <scope>NUCLEOTIDE SEQUENCE [LARGE SCALE GENOMIC DNA]</scope>
    <source>
        <strain evidence="3 4">1AS2c</strain>
    </source>
</reference>
<gene>
    <name evidence="3" type="ORF">E5Z02_18125</name>
</gene>
<protein>
    <submittedName>
        <fullName evidence="3">Lipid-transfer protein</fullName>
    </submittedName>
</protein>
<dbReference type="Pfam" id="PF22691">
    <property type="entry name" value="Thiolase_C_1"/>
    <property type="match status" value="1"/>
</dbReference>
<dbReference type="Gene3D" id="3.40.47.10">
    <property type="match status" value="1"/>
</dbReference>
<dbReference type="InterPro" id="IPR016039">
    <property type="entry name" value="Thiolase-like"/>
</dbReference>
<dbReference type="PANTHER" id="PTHR42870:SF1">
    <property type="entry name" value="NON-SPECIFIC LIPID-TRANSFER PROTEIN-LIKE 2"/>
    <property type="match status" value="1"/>
</dbReference>